<dbReference type="InterPro" id="IPR013655">
    <property type="entry name" value="PAS_fold_3"/>
</dbReference>
<evidence type="ECO:0000313" key="5">
    <source>
        <dbReference type="EMBL" id="SFU43045.1"/>
    </source>
</evidence>
<dbReference type="Proteomes" id="UP000183656">
    <property type="component" value="Unassembled WGS sequence"/>
</dbReference>
<feature type="transmembrane region" description="Helical" evidence="1">
    <location>
        <begin position="12"/>
        <end position="36"/>
    </location>
</feature>
<feature type="transmembrane region" description="Helical" evidence="1">
    <location>
        <begin position="302"/>
        <end position="320"/>
    </location>
</feature>
<dbReference type="PROSITE" id="PS50887">
    <property type="entry name" value="GGDEF"/>
    <property type="match status" value="1"/>
</dbReference>
<evidence type="ECO:0000259" key="3">
    <source>
        <dbReference type="PROSITE" id="PS50113"/>
    </source>
</evidence>
<evidence type="ECO:0000256" key="1">
    <source>
        <dbReference type="SAM" id="Phobius"/>
    </source>
</evidence>
<dbReference type="CDD" id="cd01949">
    <property type="entry name" value="GGDEF"/>
    <property type="match status" value="1"/>
</dbReference>
<evidence type="ECO:0000259" key="4">
    <source>
        <dbReference type="PROSITE" id="PS50887"/>
    </source>
</evidence>
<dbReference type="PANTHER" id="PTHR44757">
    <property type="entry name" value="DIGUANYLATE CYCLASE DGCP"/>
    <property type="match status" value="1"/>
</dbReference>
<keyword evidence="1" id="KW-1133">Transmembrane helix</keyword>
<dbReference type="Gene3D" id="3.30.450.20">
    <property type="entry name" value="PAS domain"/>
    <property type="match status" value="6"/>
</dbReference>
<dbReference type="SMART" id="SM00267">
    <property type="entry name" value="GGDEF"/>
    <property type="match status" value="1"/>
</dbReference>
<dbReference type="SMART" id="SM00091">
    <property type="entry name" value="PAS"/>
    <property type="match status" value="4"/>
</dbReference>
<dbReference type="Pfam" id="PF13188">
    <property type="entry name" value="PAS_8"/>
    <property type="match status" value="2"/>
</dbReference>
<dbReference type="SUPFAM" id="SSF55073">
    <property type="entry name" value="Nucleotide cyclase"/>
    <property type="match status" value="1"/>
</dbReference>
<dbReference type="NCBIfam" id="TIGR00254">
    <property type="entry name" value="GGDEF"/>
    <property type="match status" value="1"/>
</dbReference>
<name>A0A1I7G3M1_9BURK</name>
<keyword evidence="6" id="KW-1185">Reference proteome</keyword>
<evidence type="ECO:0000313" key="6">
    <source>
        <dbReference type="Proteomes" id="UP000183656"/>
    </source>
</evidence>
<proteinExistence type="predicted"/>
<protein>
    <submittedName>
        <fullName evidence="5">Diguanylate cyclase (GGDEF) domain-containing protein</fullName>
    </submittedName>
</protein>
<dbReference type="PANTHER" id="PTHR44757:SF2">
    <property type="entry name" value="BIOFILM ARCHITECTURE MAINTENANCE PROTEIN MBAA"/>
    <property type="match status" value="1"/>
</dbReference>
<feature type="domain" description="PAS" evidence="2">
    <location>
        <begin position="711"/>
        <end position="750"/>
    </location>
</feature>
<evidence type="ECO:0000259" key="2">
    <source>
        <dbReference type="PROSITE" id="PS50112"/>
    </source>
</evidence>
<dbReference type="InterPro" id="IPR035965">
    <property type="entry name" value="PAS-like_dom_sf"/>
</dbReference>
<dbReference type="InterPro" id="IPR029787">
    <property type="entry name" value="Nucleotide_cyclase"/>
</dbReference>
<feature type="domain" description="PAC" evidence="3">
    <location>
        <begin position="538"/>
        <end position="591"/>
    </location>
</feature>
<dbReference type="Pfam" id="PF00990">
    <property type="entry name" value="GGDEF"/>
    <property type="match status" value="1"/>
</dbReference>
<dbReference type="PROSITE" id="PS50113">
    <property type="entry name" value="PAC"/>
    <property type="match status" value="2"/>
</dbReference>
<dbReference type="InterPro" id="IPR000014">
    <property type="entry name" value="PAS"/>
</dbReference>
<feature type="domain" description="GGDEF" evidence="4">
    <location>
        <begin position="869"/>
        <end position="1003"/>
    </location>
</feature>
<reference evidence="5 6" key="1">
    <citation type="submission" date="2016-10" db="EMBL/GenBank/DDBJ databases">
        <authorList>
            <person name="de Groot N.N."/>
        </authorList>
    </citation>
    <scope>NUCLEOTIDE SEQUENCE [LARGE SCALE GENOMIC DNA]</scope>
    <source>
        <strain evidence="5 6">R-24608</strain>
    </source>
</reference>
<dbReference type="GO" id="GO:0003824">
    <property type="term" value="F:catalytic activity"/>
    <property type="evidence" value="ECO:0007669"/>
    <property type="project" value="UniProtKB-ARBA"/>
</dbReference>
<dbReference type="InterPro" id="IPR043128">
    <property type="entry name" value="Rev_trsase/Diguanyl_cyclase"/>
</dbReference>
<dbReference type="InterPro" id="IPR000160">
    <property type="entry name" value="GGDEF_dom"/>
</dbReference>
<feature type="domain" description="PAC" evidence="3">
    <location>
        <begin position="411"/>
        <end position="462"/>
    </location>
</feature>
<dbReference type="Pfam" id="PF08447">
    <property type="entry name" value="PAS_3"/>
    <property type="match status" value="2"/>
</dbReference>
<accession>A0A1I7G3M1</accession>
<dbReference type="CDD" id="cd00130">
    <property type="entry name" value="PAS"/>
    <property type="match status" value="3"/>
</dbReference>
<dbReference type="SUPFAM" id="SSF55785">
    <property type="entry name" value="PYP-like sensor domain (PAS domain)"/>
    <property type="match status" value="4"/>
</dbReference>
<dbReference type="RefSeq" id="WP_054254781.1">
    <property type="nucleotide sequence ID" value="NZ_CYIG01000002.1"/>
</dbReference>
<sequence length="1011" mass="111649">MWRTFRSLFGRWTQATIAVVLGVLCVWLALAGYWVVLLDSHEAQRRYAAQQTWLRVGQMAQAISVQVQTLLSGLDYTSRQLAGEYADGRGGNFQRAVQSSLDAYPQGTLVQIAVADAEGQVVFSSLERHGKPLARVSIRDREHFQVHARQQVQGLFVGRPVRGRVSQEWTIQLSRGLYRDGRFVGVLVLSVSPDYIGRYFHTLFDRTDDVVLLVREDGAYLARSQAQDAVLGQSLPPERLQLFMPGLKQGTYEVVAAVDGTDRLYAWRRVEGYPAIVSTGLERDTAFASAEEAIARSVERNAVGSACIVLGSLVMVWLALQRQRSDWLRVQQERRFGRLAQEVPGGLFQVRMASGGRLTVPYASPGFFAVHGVPAKALAGFEVDFVHHVHPEDQPRVLDAVQASVRAGQAWEQKYRICTPEGEVRWLHGQARPQQEEDGTLVWHGYIHDITQDQAMQEATRLSEERLRLTVGAVGDGLWQWHWPSASVEWDARCYQMLGFAPRAFTLTFDTFMGRVHPADRARVQAQLQRHVEDGADFRVEMRLATADGGWLWVELRGEVTQRTPQGTPLRMLGTHTDIQQRVEQSRLIKVLFDRSGALIVMANARREILYANESAAQVFGIEAGVQTQARSFRDVHTSDESFARFGSFYETLKQCGTARTEWPLRTREDEAHWFDMLGSPLDPEDPASDVVWTLMDTDARHRAEAALGEAQHRLEALLEHFPAGILVTDAAGGQVLAVNRMLVAVLGLEGPPASLVGRPVAALTDRLAPLTDAAGGGAWGARSESAVGKRLQSLPDGRCLEVEKITLRDGAHHLGECWVLHDVTERRQRESLLESMALTDGLTGVPNRRAFMARLDEEIGRLRAGTVASSALLMLDIDHFKRVNDTYGHSAGDAVLKHLAAVITQALRKGDMVGRLGGEEFAVLLSDADGAAGYRRAESLREAVAACAVPVDTAGYIRCTISLGVCAMQCGDASAQDCLARADAALYASKRNGRNQSTVWSQDHSEATSA</sequence>
<dbReference type="SMART" id="SM00086">
    <property type="entry name" value="PAC"/>
    <property type="match status" value="2"/>
</dbReference>
<dbReference type="CDD" id="cd12914">
    <property type="entry name" value="PDC1_DGC_like"/>
    <property type="match status" value="1"/>
</dbReference>
<dbReference type="InterPro" id="IPR052155">
    <property type="entry name" value="Biofilm_reg_signaling"/>
</dbReference>
<dbReference type="OrthoDB" id="9813903at2"/>
<dbReference type="FunFam" id="3.30.70.270:FF:000001">
    <property type="entry name" value="Diguanylate cyclase domain protein"/>
    <property type="match status" value="1"/>
</dbReference>
<dbReference type="PROSITE" id="PS50112">
    <property type="entry name" value="PAS"/>
    <property type="match status" value="3"/>
</dbReference>
<dbReference type="CDD" id="cd12915">
    <property type="entry name" value="PDC2_DGC_like"/>
    <property type="match status" value="1"/>
</dbReference>
<dbReference type="InterPro" id="IPR000700">
    <property type="entry name" value="PAS-assoc_C"/>
</dbReference>
<keyword evidence="1" id="KW-0812">Transmembrane</keyword>
<dbReference type="EMBL" id="FPBX01000004">
    <property type="protein sequence ID" value="SFU43045.1"/>
    <property type="molecule type" value="Genomic_DNA"/>
</dbReference>
<gene>
    <name evidence="5" type="ORF">SAMN04489707_100414</name>
</gene>
<dbReference type="InterPro" id="IPR001610">
    <property type="entry name" value="PAC"/>
</dbReference>
<dbReference type="AlphaFoldDB" id="A0A1I7G3M1"/>
<feature type="domain" description="PAS" evidence="2">
    <location>
        <begin position="332"/>
        <end position="408"/>
    </location>
</feature>
<dbReference type="STRING" id="343013.SAMN04489707_100414"/>
<dbReference type="Gene3D" id="3.30.70.270">
    <property type="match status" value="1"/>
</dbReference>
<keyword evidence="1" id="KW-0472">Membrane</keyword>
<feature type="domain" description="PAS" evidence="2">
    <location>
        <begin position="463"/>
        <end position="535"/>
    </location>
</feature>
<organism evidence="5 6">
    <name type="scientific">Paenacidovorax caeni</name>
    <dbReference type="NCBI Taxonomy" id="343013"/>
    <lineage>
        <taxon>Bacteria</taxon>
        <taxon>Pseudomonadati</taxon>
        <taxon>Pseudomonadota</taxon>
        <taxon>Betaproteobacteria</taxon>
        <taxon>Burkholderiales</taxon>
        <taxon>Comamonadaceae</taxon>
        <taxon>Paenacidovorax</taxon>
    </lineage>
</organism>